<reference evidence="1" key="1">
    <citation type="submission" date="2014-09" db="EMBL/GenBank/DDBJ databases">
        <authorList>
            <person name="Magalhaes I.L.F."/>
            <person name="Oliveira U."/>
            <person name="Santos F.R."/>
            <person name="Vidigal T.H.D.A."/>
            <person name="Brescovit A.D."/>
            <person name="Santos A.J."/>
        </authorList>
    </citation>
    <scope>NUCLEOTIDE SEQUENCE</scope>
    <source>
        <tissue evidence="1">Shoot tissue taken approximately 20 cm above the soil surface</tissue>
    </source>
</reference>
<accession>A0A0A9EF71</accession>
<protein>
    <submittedName>
        <fullName evidence="1">Uncharacterized protein</fullName>
    </submittedName>
</protein>
<organism evidence="1">
    <name type="scientific">Arundo donax</name>
    <name type="common">Giant reed</name>
    <name type="synonym">Donax arundinaceus</name>
    <dbReference type="NCBI Taxonomy" id="35708"/>
    <lineage>
        <taxon>Eukaryota</taxon>
        <taxon>Viridiplantae</taxon>
        <taxon>Streptophyta</taxon>
        <taxon>Embryophyta</taxon>
        <taxon>Tracheophyta</taxon>
        <taxon>Spermatophyta</taxon>
        <taxon>Magnoliopsida</taxon>
        <taxon>Liliopsida</taxon>
        <taxon>Poales</taxon>
        <taxon>Poaceae</taxon>
        <taxon>PACMAD clade</taxon>
        <taxon>Arundinoideae</taxon>
        <taxon>Arundineae</taxon>
        <taxon>Arundo</taxon>
    </lineage>
</organism>
<dbReference type="AlphaFoldDB" id="A0A0A9EF71"/>
<dbReference type="EMBL" id="GBRH01238792">
    <property type="protein sequence ID" value="JAD59103.1"/>
    <property type="molecule type" value="Transcribed_RNA"/>
</dbReference>
<proteinExistence type="predicted"/>
<evidence type="ECO:0000313" key="1">
    <source>
        <dbReference type="EMBL" id="JAD99424.1"/>
    </source>
</evidence>
<name>A0A0A9EF71_ARUDO</name>
<sequence length="40" mass="4697">MSKFVLCLESFEFYVCKIISWQVNVNRCPFTMLGKGMMKS</sequence>
<dbReference type="EMBL" id="GBRH01198471">
    <property type="protein sequence ID" value="JAD99424.1"/>
    <property type="molecule type" value="Transcribed_RNA"/>
</dbReference>
<reference evidence="1" key="2">
    <citation type="journal article" date="2015" name="Data Brief">
        <title>Shoot transcriptome of the giant reed, Arundo donax.</title>
        <authorList>
            <person name="Barrero R.A."/>
            <person name="Guerrero F.D."/>
            <person name="Moolhuijzen P."/>
            <person name="Goolsby J.A."/>
            <person name="Tidwell J."/>
            <person name="Bellgard S.E."/>
            <person name="Bellgard M.I."/>
        </authorList>
    </citation>
    <scope>NUCLEOTIDE SEQUENCE</scope>
    <source>
        <tissue evidence="1">Shoot tissue taken approximately 20 cm above the soil surface</tissue>
    </source>
</reference>